<evidence type="ECO:0000256" key="3">
    <source>
        <dbReference type="ARBA" id="ARBA00022722"/>
    </source>
</evidence>
<sequence length="225" mass="25301">MPLVKLADAVALLRVHREEWDDGSLADLSVFGSVAHDQARPESDVDFLLTFARPVGLLHLVRFKLIFEDILQRRVDVVTPGGLKSALRADVLADALSVTGEAQARGAPRVKRWRWRVQEMQAALGRIGRYTTGLTVEDFEQSELVRDAVLHNLLVVGESVAYLPEEVRLLHPDLPWDELRQVRHLIAHDYFGLDVQLLWHTVTVELPALAPQLARVIEKRAPTPP</sequence>
<dbReference type="RefSeq" id="WP_015236845.1">
    <property type="nucleotide sequence ID" value="NC_019793.1"/>
</dbReference>
<dbReference type="EMBL" id="CP003382">
    <property type="protein sequence ID" value="AFZ68547.1"/>
    <property type="molecule type" value="Genomic_DNA"/>
</dbReference>
<dbReference type="STRING" id="937777.Deipe_3101"/>
<evidence type="ECO:0000256" key="1">
    <source>
        <dbReference type="ARBA" id="ARBA00022553"/>
    </source>
</evidence>
<dbReference type="eggNOG" id="COG2361">
    <property type="taxonomic scope" value="Bacteria"/>
</dbReference>
<evidence type="ECO:0000313" key="8">
    <source>
        <dbReference type="Proteomes" id="UP000010467"/>
    </source>
</evidence>
<dbReference type="Pfam" id="PF01909">
    <property type="entry name" value="NTP_transf_2"/>
    <property type="match status" value="1"/>
</dbReference>
<dbReference type="PANTHER" id="PTHR34139">
    <property type="entry name" value="UPF0331 PROTEIN MJ0127"/>
    <property type="match status" value="1"/>
</dbReference>
<dbReference type="PATRIC" id="fig|937777.3.peg.3113"/>
<evidence type="ECO:0000256" key="5">
    <source>
        <dbReference type="ARBA" id="ARBA00022801"/>
    </source>
</evidence>
<dbReference type="HOGENOM" id="CLU_1198212_0_0_0"/>
<dbReference type="CDD" id="cd05403">
    <property type="entry name" value="NT_KNTase_like"/>
    <property type="match status" value="1"/>
</dbReference>
<dbReference type="Gene3D" id="3.30.460.10">
    <property type="entry name" value="Beta Polymerase, domain 2"/>
    <property type="match status" value="1"/>
</dbReference>
<dbReference type="GO" id="GO:0016779">
    <property type="term" value="F:nucleotidyltransferase activity"/>
    <property type="evidence" value="ECO:0007669"/>
    <property type="project" value="InterPro"/>
</dbReference>
<dbReference type="InterPro" id="IPR043519">
    <property type="entry name" value="NT_sf"/>
</dbReference>
<keyword evidence="1" id="KW-0597">Phosphoprotein</keyword>
<keyword evidence="4" id="KW-0547">Nucleotide-binding</keyword>
<dbReference type="OrthoDB" id="9810538at2"/>
<proteinExistence type="predicted"/>
<dbReference type="InterPro" id="IPR051813">
    <property type="entry name" value="HepT_RNase_toxin"/>
</dbReference>
<keyword evidence="5" id="KW-0378">Hydrolase</keyword>
<dbReference type="GO" id="GO:0110001">
    <property type="term" value="C:toxin-antitoxin complex"/>
    <property type="evidence" value="ECO:0007669"/>
    <property type="project" value="InterPro"/>
</dbReference>
<dbReference type="PANTHER" id="PTHR34139:SF1">
    <property type="entry name" value="RNASE MJ1380-RELATED"/>
    <property type="match status" value="1"/>
</dbReference>
<gene>
    <name evidence="7" type="ordered locus">Deipe_3101</name>
</gene>
<name>L0A5V4_DEIPD</name>
<organism evidence="7 8">
    <name type="scientific">Deinococcus peraridilitoris (strain DSM 19664 / LMG 22246 / CIP 109416 / KR-200)</name>
    <dbReference type="NCBI Taxonomy" id="937777"/>
    <lineage>
        <taxon>Bacteria</taxon>
        <taxon>Thermotogati</taxon>
        <taxon>Deinococcota</taxon>
        <taxon>Deinococci</taxon>
        <taxon>Deinococcales</taxon>
        <taxon>Deinococcaceae</taxon>
        <taxon>Deinococcus</taxon>
    </lineage>
</organism>
<dbReference type="Pfam" id="PF01934">
    <property type="entry name" value="HepT-like"/>
    <property type="match status" value="1"/>
</dbReference>
<evidence type="ECO:0000256" key="2">
    <source>
        <dbReference type="ARBA" id="ARBA00022649"/>
    </source>
</evidence>
<dbReference type="InterPro" id="IPR002934">
    <property type="entry name" value="Polymerase_NTP_transf_dom"/>
</dbReference>
<evidence type="ECO:0000259" key="6">
    <source>
        <dbReference type="Pfam" id="PF01909"/>
    </source>
</evidence>
<reference evidence="8" key="1">
    <citation type="submission" date="2012-03" db="EMBL/GenBank/DDBJ databases">
        <title>Complete sequence of chromosome of Deinococcus peraridilitoris DSM 19664.</title>
        <authorList>
            <person name="Lucas S."/>
            <person name="Copeland A."/>
            <person name="Lapidus A."/>
            <person name="Glavina del Rio T."/>
            <person name="Dalin E."/>
            <person name="Tice H."/>
            <person name="Bruce D."/>
            <person name="Goodwin L."/>
            <person name="Pitluck S."/>
            <person name="Peters L."/>
            <person name="Mikhailova N."/>
            <person name="Lu M."/>
            <person name="Kyrpides N."/>
            <person name="Mavromatis K."/>
            <person name="Ivanova N."/>
            <person name="Brettin T."/>
            <person name="Detter J.C."/>
            <person name="Han C."/>
            <person name="Larimer F."/>
            <person name="Land M."/>
            <person name="Hauser L."/>
            <person name="Markowitz V."/>
            <person name="Cheng J.-F."/>
            <person name="Hugenholtz P."/>
            <person name="Woyke T."/>
            <person name="Wu D."/>
            <person name="Pukall R."/>
            <person name="Steenblock K."/>
            <person name="Brambilla E."/>
            <person name="Klenk H.-P."/>
            <person name="Eisen J.A."/>
        </authorList>
    </citation>
    <scope>NUCLEOTIDE SEQUENCE [LARGE SCALE GENOMIC DNA]</scope>
    <source>
        <strain evidence="8">DSM 19664 / LMG 22246 / CIP 109416 / KR-200</strain>
    </source>
</reference>
<dbReference type="SUPFAM" id="SSF81301">
    <property type="entry name" value="Nucleotidyltransferase"/>
    <property type="match status" value="1"/>
</dbReference>
<keyword evidence="3" id="KW-0540">Nuclease</keyword>
<keyword evidence="8" id="KW-1185">Reference proteome</keyword>
<dbReference type="AlphaFoldDB" id="L0A5V4"/>
<protein>
    <recommendedName>
        <fullName evidence="6">Polymerase nucleotidyl transferase domain-containing protein</fullName>
    </recommendedName>
</protein>
<keyword evidence="2" id="KW-1277">Toxin-antitoxin system</keyword>
<feature type="domain" description="Polymerase nucleotidyl transferase" evidence="6">
    <location>
        <begin position="19"/>
        <end position="88"/>
    </location>
</feature>
<evidence type="ECO:0000256" key="4">
    <source>
        <dbReference type="ARBA" id="ARBA00022741"/>
    </source>
</evidence>
<dbReference type="eggNOG" id="COG1669">
    <property type="taxonomic scope" value="Bacteria"/>
</dbReference>
<evidence type="ECO:0000313" key="7">
    <source>
        <dbReference type="EMBL" id="AFZ68547.1"/>
    </source>
</evidence>
<dbReference type="GO" id="GO:0016787">
    <property type="term" value="F:hydrolase activity"/>
    <property type="evidence" value="ECO:0007669"/>
    <property type="project" value="UniProtKB-KW"/>
</dbReference>
<accession>L0A5V4</accession>
<dbReference type="Proteomes" id="UP000010467">
    <property type="component" value="Chromosome"/>
</dbReference>
<dbReference type="GO" id="GO:0004540">
    <property type="term" value="F:RNA nuclease activity"/>
    <property type="evidence" value="ECO:0007669"/>
    <property type="project" value="InterPro"/>
</dbReference>
<dbReference type="KEGG" id="dpd:Deipe_3101"/>
<dbReference type="InterPro" id="IPR008201">
    <property type="entry name" value="HepT-like"/>
</dbReference>
<dbReference type="GO" id="GO:0000166">
    <property type="term" value="F:nucleotide binding"/>
    <property type="evidence" value="ECO:0007669"/>
    <property type="project" value="UniProtKB-KW"/>
</dbReference>